<organism evidence="6 7">
    <name type="scientific">Mycetocola tolaasinivorans</name>
    <dbReference type="NCBI Taxonomy" id="76635"/>
    <lineage>
        <taxon>Bacteria</taxon>
        <taxon>Bacillati</taxon>
        <taxon>Actinomycetota</taxon>
        <taxon>Actinomycetes</taxon>
        <taxon>Micrococcales</taxon>
        <taxon>Microbacteriaceae</taxon>
        <taxon>Mycetocola</taxon>
    </lineage>
</organism>
<dbReference type="InterPro" id="IPR006059">
    <property type="entry name" value="SBP"/>
</dbReference>
<accession>A0A3L7AA25</accession>
<dbReference type="RefSeq" id="WP_121647281.1">
    <property type="nucleotide sequence ID" value="NZ_RCUX01000002.1"/>
</dbReference>
<dbReference type="GO" id="GO:0042956">
    <property type="term" value="P:maltodextrin transmembrane transport"/>
    <property type="evidence" value="ECO:0007669"/>
    <property type="project" value="TreeGrafter"/>
</dbReference>
<comment type="caution">
    <text evidence="6">The sequence shown here is derived from an EMBL/GenBank/DDBJ whole genome shotgun (WGS) entry which is preliminary data.</text>
</comment>
<evidence type="ECO:0000256" key="5">
    <source>
        <dbReference type="SAM" id="SignalP"/>
    </source>
</evidence>
<dbReference type="AlphaFoldDB" id="A0A3L7AA25"/>
<dbReference type="PROSITE" id="PS51257">
    <property type="entry name" value="PROKAR_LIPOPROTEIN"/>
    <property type="match status" value="1"/>
</dbReference>
<feature type="chain" id="PRO_5017982805" evidence="5">
    <location>
        <begin position="28"/>
        <end position="409"/>
    </location>
</feature>
<dbReference type="GO" id="GO:0055052">
    <property type="term" value="C:ATP-binding cassette (ABC) transporter complex, substrate-binding subunit-containing"/>
    <property type="evidence" value="ECO:0007669"/>
    <property type="project" value="TreeGrafter"/>
</dbReference>
<dbReference type="Gene3D" id="3.40.190.10">
    <property type="entry name" value="Periplasmic binding protein-like II"/>
    <property type="match status" value="2"/>
</dbReference>
<evidence type="ECO:0000313" key="6">
    <source>
        <dbReference type="EMBL" id="RLP77296.1"/>
    </source>
</evidence>
<proteinExistence type="inferred from homology"/>
<dbReference type="GO" id="GO:0015144">
    <property type="term" value="F:carbohydrate transmembrane transporter activity"/>
    <property type="evidence" value="ECO:0007669"/>
    <property type="project" value="InterPro"/>
</dbReference>
<name>A0A3L7AA25_9MICO</name>
<gene>
    <name evidence="6" type="ORF">D9V32_02250</name>
</gene>
<dbReference type="PRINTS" id="PR00181">
    <property type="entry name" value="MALTOSEBP"/>
</dbReference>
<evidence type="ECO:0000256" key="3">
    <source>
        <dbReference type="ARBA" id="ARBA00022597"/>
    </source>
</evidence>
<dbReference type="PANTHER" id="PTHR30061:SF50">
    <property type="entry name" value="MALTOSE_MALTODEXTRIN-BINDING PERIPLASMIC PROTEIN"/>
    <property type="match status" value="1"/>
</dbReference>
<dbReference type="InterPro" id="IPR006060">
    <property type="entry name" value="Maltose/Cyclodextrin-bd"/>
</dbReference>
<dbReference type="Proteomes" id="UP000272503">
    <property type="component" value="Unassembled WGS sequence"/>
</dbReference>
<sequence length="409" mass="42677">MKVTKKRVLLTGAALTALALGLSGCSASSETPDAGSAKNTLTVWVDADRAPVLKEAAAEFEKSSGVHVKLVQKDFGSILDQFIAQVPSGKGPDITIGAHDWIGNFVQNGVIQPVELGDKAAGFEKIATDAVTYQGKTYAVPYSIENIALLRNTALAPTAPTSYDDMIATGKAAGSANPFLIQLGPQADPYHLYPFQSSFDNPVFGRNADGSYNADDLTIGNEGGTRFANWLAQQGKEGNLNISITADIAKEKFNSGESPFLITGPWNVPDAEKAGIKLAVDPIPSAGGAPAQPFVGVQGFFISSKTANPLAANEFLTNYLATEKVQTALFEKGGRAPALTASFNAAASNPIVKAFGDVGRNGVPMPSVPAMGKVWQFWGVTQAAIISGEGDPTALWTKMTADIAAAIKG</sequence>
<keyword evidence="2" id="KW-0813">Transport</keyword>
<evidence type="ECO:0000256" key="4">
    <source>
        <dbReference type="ARBA" id="ARBA00022729"/>
    </source>
</evidence>
<reference evidence="6 7" key="1">
    <citation type="submission" date="2018-10" db="EMBL/GenBank/DDBJ databases">
        <authorList>
            <person name="Li J."/>
        </authorList>
    </citation>
    <scope>NUCLEOTIDE SEQUENCE [LARGE SCALE GENOMIC DNA]</scope>
    <source>
        <strain evidence="6 7">IF 016277</strain>
    </source>
</reference>
<dbReference type="CDD" id="cd13586">
    <property type="entry name" value="PBP2_Maltose_binding_like"/>
    <property type="match status" value="1"/>
</dbReference>
<protein>
    <submittedName>
        <fullName evidence="6">Maltose ABC transporter substrate-binding protein</fullName>
    </submittedName>
</protein>
<dbReference type="OrthoDB" id="9766758at2"/>
<dbReference type="Pfam" id="PF13416">
    <property type="entry name" value="SBP_bac_8"/>
    <property type="match status" value="1"/>
</dbReference>
<feature type="signal peptide" evidence="5">
    <location>
        <begin position="1"/>
        <end position="27"/>
    </location>
</feature>
<keyword evidence="7" id="KW-1185">Reference proteome</keyword>
<comment type="similarity">
    <text evidence="1">Belongs to the bacterial solute-binding protein 1 family.</text>
</comment>
<dbReference type="GO" id="GO:0015768">
    <property type="term" value="P:maltose transport"/>
    <property type="evidence" value="ECO:0007669"/>
    <property type="project" value="TreeGrafter"/>
</dbReference>
<dbReference type="GO" id="GO:1901982">
    <property type="term" value="F:maltose binding"/>
    <property type="evidence" value="ECO:0007669"/>
    <property type="project" value="TreeGrafter"/>
</dbReference>
<dbReference type="SUPFAM" id="SSF53850">
    <property type="entry name" value="Periplasmic binding protein-like II"/>
    <property type="match status" value="1"/>
</dbReference>
<keyword evidence="4 5" id="KW-0732">Signal</keyword>
<evidence type="ECO:0000256" key="2">
    <source>
        <dbReference type="ARBA" id="ARBA00022448"/>
    </source>
</evidence>
<keyword evidence="3" id="KW-0762">Sugar transport</keyword>
<evidence type="ECO:0000313" key="7">
    <source>
        <dbReference type="Proteomes" id="UP000272503"/>
    </source>
</evidence>
<dbReference type="EMBL" id="RCUX01000002">
    <property type="protein sequence ID" value="RLP77296.1"/>
    <property type="molecule type" value="Genomic_DNA"/>
</dbReference>
<dbReference type="PANTHER" id="PTHR30061">
    <property type="entry name" value="MALTOSE-BINDING PERIPLASMIC PROTEIN"/>
    <property type="match status" value="1"/>
</dbReference>
<evidence type="ECO:0000256" key="1">
    <source>
        <dbReference type="ARBA" id="ARBA00008520"/>
    </source>
</evidence>